<keyword evidence="5" id="KW-1185">Reference proteome</keyword>
<dbReference type="Pfam" id="PF12773">
    <property type="entry name" value="DZR"/>
    <property type="match status" value="1"/>
</dbReference>
<feature type="domain" description="DZANK-type" evidence="3">
    <location>
        <begin position="8"/>
        <end position="54"/>
    </location>
</feature>
<evidence type="ECO:0000259" key="3">
    <source>
        <dbReference type="Pfam" id="PF12773"/>
    </source>
</evidence>
<gene>
    <name evidence="4" type="ORF">MGAL_10B075310</name>
</gene>
<comment type="caution">
    <text evidence="4">The sequence shown here is derived from an EMBL/GenBank/DDBJ whole genome shotgun (WGS) entry which is preliminary data.</text>
</comment>
<name>A0A8B6H082_MYTGA</name>
<reference evidence="4" key="1">
    <citation type="submission" date="2018-11" db="EMBL/GenBank/DDBJ databases">
        <authorList>
            <person name="Alioto T."/>
            <person name="Alioto T."/>
        </authorList>
    </citation>
    <scope>NUCLEOTIDE SEQUENCE</scope>
</reference>
<sequence>MKCLKELCGAEIPNGARFCTECKTEVQTTVSNKKRLCPSCNNIVLENYKFCSCCAWKVDPDLFIDRVCSGTKDDGQKCKTVLTSYTKFCPYCGTPKETPYTLTGPVDKAGPNWVNQKTGEPQDSEQAGLVDEKFPDLKYQQRVTTEGSGLSIPIAKEDPDCIDRQISLEPKGGRSFKIKCSKELCGAEIPNGARCCTECKTEVQTTVSDKTILCPSCNKIVLEKYKFCSCCRWKVDPDLFIDRECSGTKDDGQKCKTMLQSSTKVSPYCGTPQDTPYTLKIKDEPLEPSSQITRESTIMNIKKECTQTRTKEPGDIPSSSNVHVCQMKRTHGPEFALADTCSKRRKESTSANNVTTMNSVDKTSLSLITTTGTFLADSSTHASKTAVIVSVLIVVIAAALIFIIVVFYRRRKIAKNSNSYENRQKHFETGSINSFANKTGTTDINMPAIYENINDNKTINHEANKQEGNYDTFSTNRKSDEHMNASTEQELTEPDLSQYQSLTNPPESDIYTYASTEPDLS</sequence>
<feature type="transmembrane region" description="Helical" evidence="2">
    <location>
        <begin position="386"/>
        <end position="408"/>
    </location>
</feature>
<dbReference type="InterPro" id="IPR025874">
    <property type="entry name" value="DZR"/>
</dbReference>
<organism evidence="4 5">
    <name type="scientific">Mytilus galloprovincialis</name>
    <name type="common">Mediterranean mussel</name>
    <dbReference type="NCBI Taxonomy" id="29158"/>
    <lineage>
        <taxon>Eukaryota</taxon>
        <taxon>Metazoa</taxon>
        <taxon>Spiralia</taxon>
        <taxon>Lophotrochozoa</taxon>
        <taxon>Mollusca</taxon>
        <taxon>Bivalvia</taxon>
        <taxon>Autobranchia</taxon>
        <taxon>Pteriomorphia</taxon>
        <taxon>Mytilida</taxon>
        <taxon>Mytiloidea</taxon>
        <taxon>Mytilidae</taxon>
        <taxon>Mytilinae</taxon>
        <taxon>Mytilus</taxon>
    </lineage>
</organism>
<keyword evidence="2" id="KW-0472">Membrane</keyword>
<dbReference type="AlphaFoldDB" id="A0A8B6H082"/>
<keyword evidence="2" id="KW-0812">Transmembrane</keyword>
<dbReference type="Proteomes" id="UP000596742">
    <property type="component" value="Unassembled WGS sequence"/>
</dbReference>
<accession>A0A8B6H082</accession>
<keyword evidence="2" id="KW-1133">Transmembrane helix</keyword>
<dbReference type="EMBL" id="UYJE01009233">
    <property type="protein sequence ID" value="VDI71510.1"/>
    <property type="molecule type" value="Genomic_DNA"/>
</dbReference>
<feature type="region of interest" description="Disordered" evidence="1">
    <location>
        <begin position="461"/>
        <end position="521"/>
    </location>
</feature>
<feature type="compositionally biased region" description="Polar residues" evidence="1">
    <location>
        <begin position="484"/>
        <end position="506"/>
    </location>
</feature>
<evidence type="ECO:0000313" key="4">
    <source>
        <dbReference type="EMBL" id="VDI71510.1"/>
    </source>
</evidence>
<evidence type="ECO:0000256" key="1">
    <source>
        <dbReference type="SAM" id="MobiDB-lite"/>
    </source>
</evidence>
<evidence type="ECO:0000313" key="5">
    <source>
        <dbReference type="Proteomes" id="UP000596742"/>
    </source>
</evidence>
<proteinExistence type="predicted"/>
<feature type="compositionally biased region" description="Polar residues" evidence="1">
    <location>
        <begin position="466"/>
        <end position="476"/>
    </location>
</feature>
<protein>
    <recommendedName>
        <fullName evidence="3">DZANK-type domain-containing protein</fullName>
    </recommendedName>
</protein>
<evidence type="ECO:0000256" key="2">
    <source>
        <dbReference type="SAM" id="Phobius"/>
    </source>
</evidence>